<proteinExistence type="predicted"/>
<dbReference type="GeneID" id="37205955"/>
<dbReference type="EMBL" id="KZ821635">
    <property type="protein sequence ID" value="PYH66199.1"/>
    <property type="molecule type" value="Genomic_DNA"/>
</dbReference>
<sequence length="188" mass="21023">MRLSSSRWRKRVRVTGGGCLAPRIRKDGRRLKTDKKQLAFLPGKNIVARTTTVVSLTKVCIYSLLGVVLAPAVLSRSILRATVSLAYRCAHPLLLTPLIISWRHVPNCPDAHSLRFRDKKSTSPRHVESATTRISSQISFQSYLGRTSMAFLSATTSHILVRVHLTTLCRSRVICSIETLFLCSPARR</sequence>
<dbReference type="Proteomes" id="UP000248405">
    <property type="component" value="Unassembled WGS sequence"/>
</dbReference>
<evidence type="ECO:0000313" key="3">
    <source>
        <dbReference type="Proteomes" id="UP000248405"/>
    </source>
</evidence>
<dbReference type="RefSeq" id="XP_025559993.1">
    <property type="nucleotide sequence ID" value="XM_025701363.1"/>
</dbReference>
<name>A0A319B135_ASPVC</name>
<organism evidence="2 3">
    <name type="scientific">Aspergillus vadensis (strain CBS 113365 / IMI 142717 / IBT 24658)</name>
    <dbReference type="NCBI Taxonomy" id="1448311"/>
    <lineage>
        <taxon>Eukaryota</taxon>
        <taxon>Fungi</taxon>
        <taxon>Dikarya</taxon>
        <taxon>Ascomycota</taxon>
        <taxon>Pezizomycotina</taxon>
        <taxon>Eurotiomycetes</taxon>
        <taxon>Eurotiomycetidae</taxon>
        <taxon>Eurotiales</taxon>
        <taxon>Aspergillaceae</taxon>
        <taxon>Aspergillus</taxon>
        <taxon>Aspergillus subgen. Circumdati</taxon>
    </lineage>
</organism>
<reference evidence="2" key="1">
    <citation type="submission" date="2016-12" db="EMBL/GenBank/DDBJ databases">
        <title>The genomes of Aspergillus section Nigri reveals drivers in fungal speciation.</title>
        <authorList>
            <consortium name="DOE Joint Genome Institute"/>
            <person name="Vesth T.C."/>
            <person name="Nybo J."/>
            <person name="Theobald S."/>
            <person name="Brandl J."/>
            <person name="Frisvad J.C."/>
            <person name="Nielsen K.F."/>
            <person name="Lyhne E.K."/>
            <person name="Kogle M.E."/>
            <person name="Kuo A."/>
            <person name="Riley R."/>
            <person name="Clum A."/>
            <person name="Nolan M."/>
            <person name="Lipzen A."/>
            <person name="Salamov A."/>
            <person name="Henrissat B."/>
            <person name="Wiebenga A."/>
            <person name="De Vries R.P."/>
            <person name="Grigoriev I.V."/>
            <person name="Mortensen U.H."/>
            <person name="Andersen M.R."/>
            <person name="Baker S.E."/>
        </authorList>
    </citation>
    <scope>NUCLEOTIDE SEQUENCE [LARGE SCALE GENOMIC DNA]</scope>
    <source>
        <strain evidence="2">CBS 113365</strain>
    </source>
</reference>
<feature type="transmembrane region" description="Helical" evidence="1">
    <location>
        <begin position="59"/>
        <end position="79"/>
    </location>
</feature>
<dbReference type="AlphaFoldDB" id="A0A319B135"/>
<evidence type="ECO:0000256" key="1">
    <source>
        <dbReference type="SAM" id="Phobius"/>
    </source>
</evidence>
<accession>A0A319B135</accession>
<evidence type="ECO:0000313" key="2">
    <source>
        <dbReference type="EMBL" id="PYH66199.1"/>
    </source>
</evidence>
<keyword evidence="1" id="KW-1133">Transmembrane helix</keyword>
<keyword evidence="1" id="KW-0472">Membrane</keyword>
<gene>
    <name evidence="2" type="ORF">BO88DRAFT_126366</name>
</gene>
<keyword evidence="1" id="KW-0812">Transmembrane</keyword>
<keyword evidence="3" id="KW-1185">Reference proteome</keyword>
<protein>
    <submittedName>
        <fullName evidence="2">Uncharacterized protein</fullName>
    </submittedName>
</protein>